<dbReference type="Proteomes" id="UP000887159">
    <property type="component" value="Unassembled WGS sequence"/>
</dbReference>
<protein>
    <submittedName>
        <fullName evidence="1">Uncharacterized protein</fullName>
    </submittedName>
</protein>
<evidence type="ECO:0000313" key="2">
    <source>
        <dbReference type="Proteomes" id="UP000887159"/>
    </source>
</evidence>
<sequence>MHAVKLVYEKVGFVSTILHKDLAEMYPFCKIVGSSSQGMVLSQEDRVPELRGTTERYSAYGCGTSYCVCGRNSGGS</sequence>
<proteinExistence type="predicted"/>
<gene>
    <name evidence="1" type="ORF">TNCV_4663191</name>
</gene>
<name>A0A8X6VIN2_TRICX</name>
<keyword evidence="2" id="KW-1185">Reference proteome</keyword>
<dbReference type="AlphaFoldDB" id="A0A8X6VIN2"/>
<accession>A0A8X6VIN2</accession>
<evidence type="ECO:0000313" key="1">
    <source>
        <dbReference type="EMBL" id="GFY09128.1"/>
    </source>
</evidence>
<organism evidence="1 2">
    <name type="scientific">Trichonephila clavipes</name>
    <name type="common">Golden silk orbweaver</name>
    <name type="synonym">Nephila clavipes</name>
    <dbReference type="NCBI Taxonomy" id="2585209"/>
    <lineage>
        <taxon>Eukaryota</taxon>
        <taxon>Metazoa</taxon>
        <taxon>Ecdysozoa</taxon>
        <taxon>Arthropoda</taxon>
        <taxon>Chelicerata</taxon>
        <taxon>Arachnida</taxon>
        <taxon>Araneae</taxon>
        <taxon>Araneomorphae</taxon>
        <taxon>Entelegynae</taxon>
        <taxon>Araneoidea</taxon>
        <taxon>Nephilidae</taxon>
        <taxon>Trichonephila</taxon>
    </lineage>
</organism>
<dbReference type="EMBL" id="BMAU01021284">
    <property type="protein sequence ID" value="GFY09128.1"/>
    <property type="molecule type" value="Genomic_DNA"/>
</dbReference>
<reference evidence="1" key="1">
    <citation type="submission" date="2020-08" db="EMBL/GenBank/DDBJ databases">
        <title>Multicomponent nature underlies the extraordinary mechanical properties of spider dragline silk.</title>
        <authorList>
            <person name="Kono N."/>
            <person name="Nakamura H."/>
            <person name="Mori M."/>
            <person name="Yoshida Y."/>
            <person name="Ohtoshi R."/>
            <person name="Malay A.D."/>
            <person name="Moran D.A.P."/>
            <person name="Tomita M."/>
            <person name="Numata K."/>
            <person name="Arakawa K."/>
        </authorList>
    </citation>
    <scope>NUCLEOTIDE SEQUENCE</scope>
</reference>
<comment type="caution">
    <text evidence="1">The sequence shown here is derived from an EMBL/GenBank/DDBJ whole genome shotgun (WGS) entry which is preliminary data.</text>
</comment>